<reference evidence="1 2" key="1">
    <citation type="submission" date="2018-08" db="EMBL/GenBank/DDBJ databases">
        <title>A genome reference for cultivated species of the human gut microbiota.</title>
        <authorList>
            <person name="Zou Y."/>
            <person name="Xue W."/>
            <person name="Luo G."/>
        </authorList>
    </citation>
    <scope>NUCLEOTIDE SEQUENCE [LARGE SCALE GENOMIC DNA]</scope>
    <source>
        <strain evidence="1 2">AM07-24</strain>
    </source>
</reference>
<dbReference type="InterPro" id="IPR006059">
    <property type="entry name" value="SBP"/>
</dbReference>
<sequence length="443" mass="50845">MREEVLMKKRAALLIAAWILLTLLTGCAQQTNSLPAKGEAFTEPVYDWNKSSGDKLIIWGVYPDLERSYIKKALDRYEDLTENDLEVVQIPKEEFEKRMQASVKGEIEKPDILLSYGGTNIETYYPDENFYDFTEEPWVDDLTDTSINQTIYNGKVIGLPHWEASISGTLYNKEIFEKYGLEIPENQEEFMKVCRVLKKKGITPLYLPAKEISMLLYQFPLDSIVMNSETLEKLNEGKIGYADIPEMKKVVKWYKEMAEKGYLGQDYEKNDWDGMNEAMDSGRYAMMLCWDTWLYTDFQGDAAKFGLMPAFVGTPEEGTFEGPNLGLFIVNKNSARLDAALNFITFLADPYNYNAVFENIYTAPVFKNQVASISTPQYLEAEQLIEQKFRDSIAWLRIRGFSQMDASCILEYMKKDSGLSPEDCLKKMDHLRTVRIAGGDETQ</sequence>
<dbReference type="PANTHER" id="PTHR43649:SF12">
    <property type="entry name" value="DIACETYLCHITOBIOSE BINDING PROTEIN DASA"/>
    <property type="match status" value="1"/>
</dbReference>
<dbReference type="PANTHER" id="PTHR43649">
    <property type="entry name" value="ARABINOSE-BINDING PROTEIN-RELATED"/>
    <property type="match status" value="1"/>
</dbReference>
<dbReference type="Pfam" id="PF13416">
    <property type="entry name" value="SBP_bac_8"/>
    <property type="match status" value="1"/>
</dbReference>
<protein>
    <submittedName>
        <fullName evidence="1">Extracellular solute-binding protein</fullName>
    </submittedName>
</protein>
<keyword evidence="2" id="KW-1185">Reference proteome</keyword>
<organism evidence="1 2">
    <name type="scientific">Emergencia timonensis</name>
    <dbReference type="NCBI Taxonomy" id="1776384"/>
    <lineage>
        <taxon>Bacteria</taxon>
        <taxon>Bacillati</taxon>
        <taxon>Bacillota</taxon>
        <taxon>Clostridia</taxon>
        <taxon>Peptostreptococcales</taxon>
        <taxon>Anaerovoracaceae</taxon>
        <taxon>Emergencia</taxon>
    </lineage>
</organism>
<dbReference type="STRING" id="1776384.GCA_900086585_01744"/>
<name>A0A415DYT0_9FIRM</name>
<dbReference type="SUPFAM" id="SSF53850">
    <property type="entry name" value="Periplasmic binding protein-like II"/>
    <property type="match status" value="1"/>
</dbReference>
<evidence type="ECO:0000313" key="1">
    <source>
        <dbReference type="EMBL" id="RHJ86005.1"/>
    </source>
</evidence>
<dbReference type="Gene3D" id="3.40.190.10">
    <property type="entry name" value="Periplasmic binding protein-like II"/>
    <property type="match status" value="2"/>
</dbReference>
<dbReference type="EMBL" id="QRMS01000004">
    <property type="protein sequence ID" value="RHJ86005.1"/>
    <property type="molecule type" value="Genomic_DNA"/>
</dbReference>
<evidence type="ECO:0000313" key="2">
    <source>
        <dbReference type="Proteomes" id="UP000284841"/>
    </source>
</evidence>
<accession>A0A415DYT0</accession>
<dbReference type="AlphaFoldDB" id="A0A415DYT0"/>
<dbReference type="InterPro" id="IPR050490">
    <property type="entry name" value="Bact_solute-bd_prot1"/>
</dbReference>
<comment type="caution">
    <text evidence="1">The sequence shown here is derived from an EMBL/GenBank/DDBJ whole genome shotgun (WGS) entry which is preliminary data.</text>
</comment>
<gene>
    <name evidence="1" type="ORF">DW099_14295</name>
</gene>
<dbReference type="OrthoDB" id="9798191at2"/>
<proteinExistence type="predicted"/>
<dbReference type="PROSITE" id="PS51257">
    <property type="entry name" value="PROKAR_LIPOPROTEIN"/>
    <property type="match status" value="1"/>
</dbReference>
<dbReference type="Proteomes" id="UP000284841">
    <property type="component" value="Unassembled WGS sequence"/>
</dbReference>